<evidence type="ECO:0000313" key="2">
    <source>
        <dbReference type="EMBL" id="AKF05217.1"/>
    </source>
</evidence>
<dbReference type="Pfam" id="PF21607">
    <property type="entry name" value="FabD_helical_ins"/>
    <property type="match status" value="1"/>
</dbReference>
<dbReference type="SUPFAM" id="SSF51412">
    <property type="entry name" value="Inosine monophosphate dehydrogenase (IMPDH)"/>
    <property type="match status" value="1"/>
</dbReference>
<dbReference type="RefSeq" id="WP_053232479.1">
    <property type="nucleotide sequence ID" value="NZ_CP011125.1"/>
</dbReference>
<dbReference type="OrthoDB" id="9808564at2"/>
<proteinExistence type="predicted"/>
<dbReference type="Proteomes" id="UP000034883">
    <property type="component" value="Chromosome"/>
</dbReference>
<accession>A0A0F6W1R6</accession>
<dbReference type="KEGG" id="samy:DB32_002366"/>
<dbReference type="PANTHER" id="PTHR32332">
    <property type="entry name" value="2-NITROPROPANE DIOXYGENASE"/>
    <property type="match status" value="1"/>
</dbReference>
<name>A0A0F6W1R6_9BACT</name>
<evidence type="ECO:0000259" key="1">
    <source>
        <dbReference type="Pfam" id="PF21607"/>
    </source>
</evidence>
<dbReference type="CDD" id="cd04742">
    <property type="entry name" value="NPD_FabD"/>
    <property type="match status" value="1"/>
</dbReference>
<protein>
    <submittedName>
        <fullName evidence="2">Enoyl-[acyl-carrier-protein] reductase</fullName>
    </submittedName>
</protein>
<dbReference type="Gene3D" id="3.20.20.70">
    <property type="entry name" value="Aldolase class I"/>
    <property type="match status" value="2"/>
</dbReference>
<evidence type="ECO:0000313" key="3">
    <source>
        <dbReference type="Proteomes" id="UP000034883"/>
    </source>
</evidence>
<dbReference type="AlphaFoldDB" id="A0A0F6W1R6"/>
<feature type="domain" description="[Acyl-carrier-protein] S-malonyltransferase-like inserted helical" evidence="1">
    <location>
        <begin position="397"/>
        <end position="475"/>
    </location>
</feature>
<dbReference type="InterPro" id="IPR049489">
    <property type="entry name" value="FabD-like_helical_ins"/>
</dbReference>
<organism evidence="2 3">
    <name type="scientific">Sandaracinus amylolyticus</name>
    <dbReference type="NCBI Taxonomy" id="927083"/>
    <lineage>
        <taxon>Bacteria</taxon>
        <taxon>Pseudomonadati</taxon>
        <taxon>Myxococcota</taxon>
        <taxon>Polyangia</taxon>
        <taxon>Polyangiales</taxon>
        <taxon>Sandaracinaceae</taxon>
        <taxon>Sandaracinus</taxon>
    </lineage>
</organism>
<dbReference type="InterPro" id="IPR013785">
    <property type="entry name" value="Aldolase_TIM"/>
</dbReference>
<dbReference type="EMBL" id="CP011125">
    <property type="protein sequence ID" value="AKF05217.1"/>
    <property type="molecule type" value="Genomic_DNA"/>
</dbReference>
<gene>
    <name evidence="2" type="ORF">DB32_002366</name>
</gene>
<reference evidence="2 3" key="1">
    <citation type="submission" date="2015-03" db="EMBL/GenBank/DDBJ databases">
        <title>Genome assembly of Sandaracinus amylolyticus DSM 53668.</title>
        <authorList>
            <person name="Sharma G."/>
            <person name="Subramanian S."/>
        </authorList>
    </citation>
    <scope>NUCLEOTIDE SEQUENCE [LARGE SCALE GENOMIC DNA]</scope>
    <source>
        <strain evidence="2 3">DSM 53668</strain>
    </source>
</reference>
<keyword evidence="3" id="KW-1185">Reference proteome</keyword>
<sequence length="543" mass="58708">MATDLQPIGLWSSQGASAPAYSASDIEAACHRVREPVHVVRDAKSGKLGVAFAGEPRAGKTVNGAPSELWMATLPALYPEWLGDRSFQEVHGVRFPYCTGAMANGIATTRLVIAMARARMLGFFGAAGLEKPRVEAAVDELVRELGGSPELAWGVNLIHSPQEPELEAAVADLLIQRGVRRVEASAFMALTPAIVRYAVVGLRERPDGTIERRHHVFAKISRPEVARPFLMPAPQAILDALLSRGLITSDEARLARRVPIAEDVTVESDSGGHTDNRPLGAVFPIIMALRDEIAREQGYTRPIRVGAAGGLGTPSSVASAFALGASYVLTGSVNQAAIESGLSEAGRVMLAQAGLADVIMAPAADMFEMGVKVQVLRRGTMFGTRGLRLYEVYHSNDSLESLAPAARAKLEKEVLGTSVDEVWAATQSFWRERDPRELEKAAANPKHKMALCFRWYLGLSSRWAITGEPSRRLDYQIWCGPAMGAFNDWAKGSFLEKPEARTAVQIARNLLEGAAVVTRAQQLRTYGVPVPTAAFRFAPRPLE</sequence>
<dbReference type="STRING" id="927083.DB32_002366"/>
<dbReference type="Pfam" id="PF03060">
    <property type="entry name" value="NMO"/>
    <property type="match status" value="1"/>
</dbReference>
<dbReference type="InterPro" id="IPR014179">
    <property type="entry name" value="PfaD-like_TIM-barrel"/>
</dbReference>
<dbReference type="NCBIfam" id="TIGR02814">
    <property type="entry name" value="pfaD_fam"/>
    <property type="match status" value="1"/>
</dbReference>
<dbReference type="PANTHER" id="PTHR32332:SF20">
    <property type="entry name" value="2-NITROPROPANE DIOXYGENASE-LIKE PROTEIN"/>
    <property type="match status" value="1"/>
</dbReference>